<accession>A0A1G5X267</accession>
<gene>
    <name evidence="1" type="ORF">SAMN02910315_01897</name>
</gene>
<dbReference type="AlphaFoldDB" id="A0A1G5X267"/>
<dbReference type="PANTHER" id="PTHR35810">
    <property type="entry name" value="CYTOPLASMIC PROTEIN-RELATED"/>
    <property type="match status" value="1"/>
</dbReference>
<dbReference type="Pfam" id="PF13310">
    <property type="entry name" value="Virulence_RhuM"/>
    <property type="match status" value="1"/>
</dbReference>
<evidence type="ECO:0000313" key="2">
    <source>
        <dbReference type="Proteomes" id="UP000323439"/>
    </source>
</evidence>
<sequence>MGLTTWDAPHGKILQADVVISKNYLNEMELDSLNTLVDGFLTLAETRANSQKPRFMKDRKSLLNGYLELSQLPLLEGKGKVSSIEAKTHAIMNIKNLE</sequence>
<keyword evidence="2" id="KW-1185">Reference proteome</keyword>
<dbReference type="PANTHER" id="PTHR35810:SF1">
    <property type="entry name" value="CYTOPLASMIC PROTEIN"/>
    <property type="match status" value="1"/>
</dbReference>
<protein>
    <submittedName>
        <fullName evidence="1">Virulence protein RhuM family protein</fullName>
    </submittedName>
</protein>
<reference evidence="1 2" key="1">
    <citation type="submission" date="2016-10" db="EMBL/GenBank/DDBJ databases">
        <authorList>
            <person name="Varghese N."/>
            <person name="Submissions S."/>
        </authorList>
    </citation>
    <scope>NUCLEOTIDE SEQUENCE [LARGE SCALE GENOMIC DNA]</scope>
    <source>
        <strain evidence="1 2">DSM 16643</strain>
    </source>
</reference>
<dbReference type="EMBL" id="FMXB01000016">
    <property type="protein sequence ID" value="SDA64362.1"/>
    <property type="molecule type" value="Genomic_DNA"/>
</dbReference>
<proteinExistence type="predicted"/>
<dbReference type="InterPro" id="IPR011204">
    <property type="entry name" value="Virulence_RhuM-like"/>
</dbReference>
<organism evidence="1 2">
    <name type="scientific">Methanobrevibacter millerae</name>
    <dbReference type="NCBI Taxonomy" id="230361"/>
    <lineage>
        <taxon>Archaea</taxon>
        <taxon>Methanobacteriati</taxon>
        <taxon>Methanobacteriota</taxon>
        <taxon>Methanomada group</taxon>
        <taxon>Methanobacteria</taxon>
        <taxon>Methanobacteriales</taxon>
        <taxon>Methanobacteriaceae</taxon>
        <taxon>Methanobrevibacter</taxon>
    </lineage>
</organism>
<evidence type="ECO:0000313" key="1">
    <source>
        <dbReference type="EMBL" id="SDA64362.1"/>
    </source>
</evidence>
<name>A0A1G5X267_9EURY</name>
<dbReference type="Proteomes" id="UP000323439">
    <property type="component" value="Unassembled WGS sequence"/>
</dbReference>